<dbReference type="PANTHER" id="PTHR19848">
    <property type="entry name" value="WD40 REPEAT PROTEIN"/>
    <property type="match status" value="1"/>
</dbReference>
<keyword evidence="6" id="KW-0418">Kinase</keyword>
<dbReference type="KEGG" id="tet:TTHERM_00726110"/>
<dbReference type="OrthoDB" id="3173976at2759"/>
<dbReference type="PANTHER" id="PTHR19848:SF8">
    <property type="entry name" value="F-BOX AND WD REPEAT DOMAIN CONTAINING 7"/>
    <property type="match status" value="1"/>
</dbReference>
<name>Q24GH9_TETTS</name>
<dbReference type="InterPro" id="IPR001680">
    <property type="entry name" value="WD40_rpt"/>
</dbReference>
<dbReference type="InterPro" id="IPR011009">
    <property type="entry name" value="Kinase-like_dom_sf"/>
</dbReference>
<dbReference type="InterPro" id="IPR000719">
    <property type="entry name" value="Prot_kinase_dom"/>
</dbReference>
<dbReference type="SMART" id="SM00220">
    <property type="entry name" value="S_TKc"/>
    <property type="match status" value="1"/>
</dbReference>
<dbReference type="STRING" id="312017.Q24GH9"/>
<evidence type="ECO:0000313" key="7">
    <source>
        <dbReference type="Proteomes" id="UP000009168"/>
    </source>
</evidence>
<dbReference type="SMART" id="SM00320">
    <property type="entry name" value="WD40"/>
    <property type="match status" value="4"/>
</dbReference>
<dbReference type="SUPFAM" id="SSF56112">
    <property type="entry name" value="Protein kinase-like (PK-like)"/>
    <property type="match status" value="1"/>
</dbReference>
<dbReference type="InterPro" id="IPR015943">
    <property type="entry name" value="WD40/YVTN_repeat-like_dom_sf"/>
</dbReference>
<dbReference type="InParanoid" id="Q24GH9"/>
<dbReference type="RefSeq" id="XP_001027134.3">
    <property type="nucleotide sequence ID" value="XM_001027134.3"/>
</dbReference>
<keyword evidence="6" id="KW-0808">Transferase</keyword>
<sequence>MGNCCGDKNSGTSNSTLIINAQCQKIYQLESIDLQNNDQVFKYCEELKNLSHVNVKQISSFNVINGQLYISTHLNQETDLAKYMDSRKNSILPSQIAKFIIRQVCQGLQYLHRKEIVHGDLNLKNIEINPANNEIQLMNMSLPSKFQLKLIKNPYQMQEFESPEQKQEENISYSSDLYSLGVLALSLYGVSFQSTLKISKPVHCPFGLYEKLKALINQNPDSRPPIDDIIEALDFETNPESIQNIDQVDKEKQNTSKNSKPIEQNEDQLSLQSQKQKDQQTIHETNINAVIASQKDNQSSVNNIQLQQKSQNIIELQNNTSQQIEKAVNIEHKPISEKIILQKVSEKIEYDFNPYKLKQTKDQSYKNPMKTLHYYQDHESLITSIASDSTHNYIFTSSLDGSVIVYQFDQNQKQLKQHKKLSDFVYGVSQVKVTADNNYLIASDLSSNIYIYSLKDFKLFKKLTNLFEKSCILSIDISEDNQQLLISATYKKTLLCNLKNFEISKQQNIEGLSSNGQICRFFQKYIIIGEESGKILAYNQDNLITPIKEFNYHNNAITQISIGANYFAVSSQDKNISIFDEQLNKIQSISTHLDCVANVFIDKDCNSLTSNGWDGSTCLFLKNSNGQFELQSCFSNETSWSVSSIYIKKNNLIISSGGRFLFIFS</sequence>
<evidence type="ECO:0000256" key="2">
    <source>
        <dbReference type="ARBA" id="ARBA00022737"/>
    </source>
</evidence>
<proteinExistence type="predicted"/>
<dbReference type="PROSITE" id="PS50011">
    <property type="entry name" value="PROTEIN_KINASE_DOM"/>
    <property type="match status" value="1"/>
</dbReference>
<reference evidence="7" key="1">
    <citation type="journal article" date="2006" name="PLoS Biol.">
        <title>Macronuclear genome sequence of the ciliate Tetrahymena thermophila, a model eukaryote.</title>
        <authorList>
            <person name="Eisen J.A."/>
            <person name="Coyne R.S."/>
            <person name="Wu M."/>
            <person name="Wu D."/>
            <person name="Thiagarajan M."/>
            <person name="Wortman J.R."/>
            <person name="Badger J.H."/>
            <person name="Ren Q."/>
            <person name="Amedeo P."/>
            <person name="Jones K.M."/>
            <person name="Tallon L.J."/>
            <person name="Delcher A.L."/>
            <person name="Salzberg S.L."/>
            <person name="Silva J.C."/>
            <person name="Haas B.J."/>
            <person name="Majoros W.H."/>
            <person name="Farzad M."/>
            <person name="Carlton J.M."/>
            <person name="Smith R.K. Jr."/>
            <person name="Garg J."/>
            <person name="Pearlman R.E."/>
            <person name="Karrer K.M."/>
            <person name="Sun L."/>
            <person name="Manning G."/>
            <person name="Elde N.C."/>
            <person name="Turkewitz A.P."/>
            <person name="Asai D.J."/>
            <person name="Wilkes D.E."/>
            <person name="Wang Y."/>
            <person name="Cai H."/>
            <person name="Collins K."/>
            <person name="Stewart B.A."/>
            <person name="Lee S.R."/>
            <person name="Wilamowska K."/>
            <person name="Weinberg Z."/>
            <person name="Ruzzo W.L."/>
            <person name="Wloga D."/>
            <person name="Gaertig J."/>
            <person name="Frankel J."/>
            <person name="Tsao C.-C."/>
            <person name="Gorovsky M.A."/>
            <person name="Keeling P.J."/>
            <person name="Waller R.F."/>
            <person name="Patron N.J."/>
            <person name="Cherry J.M."/>
            <person name="Stover N.A."/>
            <person name="Krieger C.J."/>
            <person name="del Toro C."/>
            <person name="Ryder H.F."/>
            <person name="Williamson S.C."/>
            <person name="Barbeau R.A."/>
            <person name="Hamilton E.P."/>
            <person name="Orias E."/>
        </authorList>
    </citation>
    <scope>NUCLEOTIDE SEQUENCE [LARGE SCALE GENOMIC DNA]</scope>
    <source>
        <strain evidence="7">SB210</strain>
    </source>
</reference>
<keyword evidence="7" id="KW-1185">Reference proteome</keyword>
<evidence type="ECO:0000313" key="6">
    <source>
        <dbReference type="EMBL" id="EAS06892.3"/>
    </source>
</evidence>
<evidence type="ECO:0000256" key="3">
    <source>
        <dbReference type="PROSITE-ProRule" id="PRU00221"/>
    </source>
</evidence>
<protein>
    <submittedName>
        <fullName evidence="6">Protein kinase</fullName>
    </submittedName>
</protein>
<keyword evidence="1 3" id="KW-0853">WD repeat</keyword>
<dbReference type="EMBL" id="GG662257">
    <property type="protein sequence ID" value="EAS06892.3"/>
    <property type="molecule type" value="Genomic_DNA"/>
</dbReference>
<dbReference type="AlphaFoldDB" id="Q24GH9"/>
<evidence type="ECO:0000256" key="4">
    <source>
        <dbReference type="SAM" id="MobiDB-lite"/>
    </source>
</evidence>
<accession>Q24GH9</accession>
<dbReference type="GO" id="GO:0004672">
    <property type="term" value="F:protein kinase activity"/>
    <property type="evidence" value="ECO:0007669"/>
    <property type="project" value="InterPro"/>
</dbReference>
<gene>
    <name evidence="6" type="ORF">TTHERM_00726110</name>
</gene>
<dbReference type="GeneID" id="7845510"/>
<dbReference type="Proteomes" id="UP000009168">
    <property type="component" value="Unassembled WGS sequence"/>
</dbReference>
<dbReference type="HOGENOM" id="CLU_416523_0_0_1"/>
<keyword evidence="2" id="KW-0677">Repeat</keyword>
<feature type="domain" description="Protein kinase" evidence="5">
    <location>
        <begin position="1"/>
        <end position="236"/>
    </location>
</feature>
<dbReference type="Pfam" id="PF00069">
    <property type="entry name" value="Pkinase"/>
    <property type="match status" value="1"/>
</dbReference>
<dbReference type="PROSITE" id="PS50082">
    <property type="entry name" value="WD_REPEATS_2"/>
    <property type="match status" value="1"/>
</dbReference>
<evidence type="ECO:0000256" key="1">
    <source>
        <dbReference type="ARBA" id="ARBA00022574"/>
    </source>
</evidence>
<dbReference type="InterPro" id="IPR036322">
    <property type="entry name" value="WD40_repeat_dom_sf"/>
</dbReference>
<feature type="region of interest" description="Disordered" evidence="4">
    <location>
        <begin position="240"/>
        <end position="281"/>
    </location>
</feature>
<dbReference type="Gene3D" id="1.10.510.10">
    <property type="entry name" value="Transferase(Phosphotransferase) domain 1"/>
    <property type="match status" value="1"/>
</dbReference>
<dbReference type="Pfam" id="PF00400">
    <property type="entry name" value="WD40"/>
    <property type="match status" value="1"/>
</dbReference>
<dbReference type="Gene3D" id="2.130.10.10">
    <property type="entry name" value="YVTN repeat-like/Quinoprotein amine dehydrogenase"/>
    <property type="match status" value="2"/>
</dbReference>
<evidence type="ECO:0000259" key="5">
    <source>
        <dbReference type="PROSITE" id="PS50011"/>
    </source>
</evidence>
<organism evidence="6 7">
    <name type="scientific">Tetrahymena thermophila (strain SB210)</name>
    <dbReference type="NCBI Taxonomy" id="312017"/>
    <lineage>
        <taxon>Eukaryota</taxon>
        <taxon>Sar</taxon>
        <taxon>Alveolata</taxon>
        <taxon>Ciliophora</taxon>
        <taxon>Intramacronucleata</taxon>
        <taxon>Oligohymenophorea</taxon>
        <taxon>Hymenostomatida</taxon>
        <taxon>Tetrahymenina</taxon>
        <taxon>Tetrahymenidae</taxon>
        <taxon>Tetrahymena</taxon>
    </lineage>
</organism>
<dbReference type="GO" id="GO:0005524">
    <property type="term" value="F:ATP binding"/>
    <property type="evidence" value="ECO:0007669"/>
    <property type="project" value="InterPro"/>
</dbReference>
<feature type="repeat" description="WD" evidence="3">
    <location>
        <begin position="375"/>
        <end position="416"/>
    </location>
</feature>
<dbReference type="SUPFAM" id="SSF50978">
    <property type="entry name" value="WD40 repeat-like"/>
    <property type="match status" value="1"/>
</dbReference>